<dbReference type="PANTHER" id="PTHR32196:SF72">
    <property type="entry name" value="RIBOSE IMPORT PERMEASE PROTEIN RBSC"/>
    <property type="match status" value="1"/>
</dbReference>
<protein>
    <submittedName>
        <fullName evidence="8">ABC sugar transporter, inner membrane subunit</fullName>
    </submittedName>
</protein>
<feature type="transmembrane region" description="Helical" evidence="7">
    <location>
        <begin position="28"/>
        <end position="52"/>
    </location>
</feature>
<keyword evidence="5 7" id="KW-0472">Membrane</keyword>
<sequence>MSATLPASPRMPRPPPAAHRGAERRQRLFAVIQARGATVVLIVAALVAGLIFPAFLKPENIEDLTTAASFLGLVTLGQTFVIIMGGFDLSVGSMIGLGTVLAAYAAPYGVLAAFGAPLAAGALVGLVNGLLIVKARMAPFIVTLAALLALKGLAIVLAGESLIIADPGLFGRSANGALFGVGNLTIILLAAYAVAALVLNRTAYGSAVFATGGNEDAARMLGVAVDRTKLLTYMLSGTMAGLSGALLAAHLSSGISSAGNGYELQSIAAAVIGGVLLTGGVGTLLGALSGVLLLGMIENIINQIGSLSAAFQGLASGVFLLVAVLVQSGLTRQRSS</sequence>
<accession>A0A0D6MMD3</accession>
<feature type="transmembrane region" description="Helical" evidence="7">
    <location>
        <begin position="64"/>
        <end position="82"/>
    </location>
</feature>
<gene>
    <name evidence="8" type="ORF">Tasa_021_024</name>
</gene>
<feature type="transmembrane region" description="Helical" evidence="7">
    <location>
        <begin position="309"/>
        <end position="330"/>
    </location>
</feature>
<dbReference type="PANTHER" id="PTHR32196">
    <property type="entry name" value="ABC TRANSPORTER PERMEASE PROTEIN YPHD-RELATED-RELATED"/>
    <property type="match status" value="1"/>
</dbReference>
<dbReference type="InterPro" id="IPR001851">
    <property type="entry name" value="ABC_transp_permease"/>
</dbReference>
<organism evidence="8 9">
    <name type="scientific">Tanticharoenia sakaeratensis NBRC 103193</name>
    <dbReference type="NCBI Taxonomy" id="1231623"/>
    <lineage>
        <taxon>Bacteria</taxon>
        <taxon>Pseudomonadati</taxon>
        <taxon>Pseudomonadota</taxon>
        <taxon>Alphaproteobacteria</taxon>
        <taxon>Acetobacterales</taxon>
        <taxon>Acetobacteraceae</taxon>
        <taxon>Tanticharoenia</taxon>
    </lineage>
</organism>
<keyword evidence="3 7" id="KW-0812">Transmembrane</keyword>
<comment type="caution">
    <text evidence="8">The sequence shown here is derived from an EMBL/GenBank/DDBJ whole genome shotgun (WGS) entry which is preliminary data.</text>
</comment>
<dbReference type="GO" id="GO:0022857">
    <property type="term" value="F:transmembrane transporter activity"/>
    <property type="evidence" value="ECO:0007669"/>
    <property type="project" value="InterPro"/>
</dbReference>
<feature type="transmembrane region" description="Helical" evidence="7">
    <location>
        <begin position="177"/>
        <end position="199"/>
    </location>
</feature>
<evidence type="ECO:0000256" key="5">
    <source>
        <dbReference type="ARBA" id="ARBA00023136"/>
    </source>
</evidence>
<keyword evidence="9" id="KW-1185">Reference proteome</keyword>
<dbReference type="RefSeq" id="WP_084712207.1">
    <property type="nucleotide sequence ID" value="NZ_BALE01000021.1"/>
</dbReference>
<proteinExistence type="predicted"/>
<dbReference type="AlphaFoldDB" id="A0A0D6MMD3"/>
<evidence type="ECO:0000313" key="8">
    <source>
        <dbReference type="EMBL" id="GAN54443.1"/>
    </source>
</evidence>
<reference evidence="8 9" key="1">
    <citation type="submission" date="2012-10" db="EMBL/GenBank/DDBJ databases">
        <title>Genome sequencing of Tanticharoenia sakaeratensis NBRC 103193.</title>
        <authorList>
            <person name="Azuma Y."/>
            <person name="Hadano H."/>
            <person name="Hirakawa H."/>
            <person name="Matsushita K."/>
        </authorList>
    </citation>
    <scope>NUCLEOTIDE SEQUENCE [LARGE SCALE GENOMIC DNA]</scope>
    <source>
        <strain evidence="8 9">NBRC 103193</strain>
    </source>
</reference>
<keyword evidence="4 7" id="KW-1133">Transmembrane helix</keyword>
<evidence type="ECO:0000313" key="9">
    <source>
        <dbReference type="Proteomes" id="UP000032679"/>
    </source>
</evidence>
<evidence type="ECO:0000256" key="3">
    <source>
        <dbReference type="ARBA" id="ARBA00022692"/>
    </source>
</evidence>
<dbReference type="GO" id="GO:0005886">
    <property type="term" value="C:plasma membrane"/>
    <property type="evidence" value="ECO:0007669"/>
    <property type="project" value="UniProtKB-SubCell"/>
</dbReference>
<feature type="transmembrane region" description="Helical" evidence="7">
    <location>
        <begin position="271"/>
        <end position="297"/>
    </location>
</feature>
<dbReference type="EMBL" id="BALE01000021">
    <property type="protein sequence ID" value="GAN54443.1"/>
    <property type="molecule type" value="Genomic_DNA"/>
</dbReference>
<dbReference type="CDD" id="cd06579">
    <property type="entry name" value="TM_PBP1_transp_AraH_like"/>
    <property type="match status" value="1"/>
</dbReference>
<keyword evidence="8" id="KW-0813">Transport</keyword>
<feature type="region of interest" description="Disordered" evidence="6">
    <location>
        <begin position="1"/>
        <end position="21"/>
    </location>
</feature>
<feature type="transmembrane region" description="Helical" evidence="7">
    <location>
        <begin position="230"/>
        <end position="251"/>
    </location>
</feature>
<evidence type="ECO:0000256" key="2">
    <source>
        <dbReference type="ARBA" id="ARBA00022475"/>
    </source>
</evidence>
<keyword evidence="2" id="KW-1003">Cell membrane</keyword>
<evidence type="ECO:0000256" key="1">
    <source>
        <dbReference type="ARBA" id="ARBA00004651"/>
    </source>
</evidence>
<dbReference type="Pfam" id="PF02653">
    <property type="entry name" value="BPD_transp_2"/>
    <property type="match status" value="1"/>
</dbReference>
<feature type="transmembrane region" description="Helical" evidence="7">
    <location>
        <begin position="140"/>
        <end position="165"/>
    </location>
</feature>
<evidence type="ECO:0000256" key="7">
    <source>
        <dbReference type="SAM" id="Phobius"/>
    </source>
</evidence>
<dbReference type="Proteomes" id="UP000032679">
    <property type="component" value="Unassembled WGS sequence"/>
</dbReference>
<evidence type="ECO:0000256" key="6">
    <source>
        <dbReference type="SAM" id="MobiDB-lite"/>
    </source>
</evidence>
<feature type="transmembrane region" description="Helical" evidence="7">
    <location>
        <begin position="112"/>
        <end position="133"/>
    </location>
</feature>
<name>A0A0D6MMD3_9PROT</name>
<dbReference type="STRING" id="1231623.Tasa_021_024"/>
<keyword evidence="8" id="KW-0762">Sugar transport</keyword>
<evidence type="ECO:0000256" key="4">
    <source>
        <dbReference type="ARBA" id="ARBA00022989"/>
    </source>
</evidence>
<comment type="subcellular location">
    <subcellularLocation>
        <location evidence="1">Cell membrane</location>
        <topology evidence="1">Multi-pass membrane protein</topology>
    </subcellularLocation>
</comment>